<gene>
    <name evidence="3" type="ORF">M430DRAFT_60520</name>
</gene>
<feature type="compositionally biased region" description="Pro residues" evidence="1">
    <location>
        <begin position="14"/>
        <end position="32"/>
    </location>
</feature>
<dbReference type="EMBL" id="KZ679015">
    <property type="protein sequence ID" value="PSS12247.1"/>
    <property type="molecule type" value="Genomic_DNA"/>
</dbReference>
<evidence type="ECO:0000259" key="2">
    <source>
        <dbReference type="Pfam" id="PF06985"/>
    </source>
</evidence>
<feature type="region of interest" description="Disordered" evidence="1">
    <location>
        <begin position="1"/>
        <end position="32"/>
    </location>
</feature>
<evidence type="ECO:0000256" key="1">
    <source>
        <dbReference type="SAM" id="MobiDB-lite"/>
    </source>
</evidence>
<accession>A0A2T3AUA7</accession>
<keyword evidence="4" id="KW-1185">Reference proteome</keyword>
<dbReference type="InterPro" id="IPR052895">
    <property type="entry name" value="HetReg/Transcr_Mod"/>
</dbReference>
<dbReference type="RefSeq" id="XP_024718245.1">
    <property type="nucleotide sequence ID" value="XM_024868858.1"/>
</dbReference>
<evidence type="ECO:0000313" key="3">
    <source>
        <dbReference type="EMBL" id="PSS12247.1"/>
    </source>
</evidence>
<feature type="domain" description="Heterokaryon incompatibility" evidence="2">
    <location>
        <begin position="70"/>
        <end position="206"/>
    </location>
</feature>
<dbReference type="InParanoid" id="A0A2T3AUA7"/>
<dbReference type="PANTHER" id="PTHR24148">
    <property type="entry name" value="ANKYRIN REPEAT DOMAIN-CONTAINING PROTEIN 39 HOMOLOG-RELATED"/>
    <property type="match status" value="1"/>
</dbReference>
<dbReference type="PANTHER" id="PTHR24148:SF81">
    <property type="entry name" value="HETEROKARYON INCOMPATIBILITY DOMAIN-CONTAINING PROTEIN"/>
    <property type="match status" value="1"/>
</dbReference>
<dbReference type="Proteomes" id="UP000241818">
    <property type="component" value="Unassembled WGS sequence"/>
</dbReference>
<name>A0A2T3AUA7_AMORE</name>
<reference evidence="3 4" key="1">
    <citation type="journal article" date="2018" name="New Phytol.">
        <title>Comparative genomics and transcriptomics depict ericoid mycorrhizal fungi as versatile saprotrophs and plant mutualists.</title>
        <authorList>
            <person name="Martino E."/>
            <person name="Morin E."/>
            <person name="Grelet G.A."/>
            <person name="Kuo A."/>
            <person name="Kohler A."/>
            <person name="Daghino S."/>
            <person name="Barry K.W."/>
            <person name="Cichocki N."/>
            <person name="Clum A."/>
            <person name="Dockter R.B."/>
            <person name="Hainaut M."/>
            <person name="Kuo R.C."/>
            <person name="LaButti K."/>
            <person name="Lindahl B.D."/>
            <person name="Lindquist E.A."/>
            <person name="Lipzen A."/>
            <person name="Khouja H.R."/>
            <person name="Magnuson J."/>
            <person name="Murat C."/>
            <person name="Ohm R.A."/>
            <person name="Singer S.W."/>
            <person name="Spatafora J.W."/>
            <person name="Wang M."/>
            <person name="Veneault-Fourrey C."/>
            <person name="Henrissat B."/>
            <person name="Grigoriev I.V."/>
            <person name="Martin F.M."/>
            <person name="Perotto S."/>
        </authorList>
    </citation>
    <scope>NUCLEOTIDE SEQUENCE [LARGE SCALE GENOMIC DNA]</scope>
    <source>
        <strain evidence="3 4">ATCC 22711</strain>
    </source>
</reference>
<organism evidence="3 4">
    <name type="scientific">Amorphotheca resinae ATCC 22711</name>
    <dbReference type="NCBI Taxonomy" id="857342"/>
    <lineage>
        <taxon>Eukaryota</taxon>
        <taxon>Fungi</taxon>
        <taxon>Dikarya</taxon>
        <taxon>Ascomycota</taxon>
        <taxon>Pezizomycotina</taxon>
        <taxon>Leotiomycetes</taxon>
        <taxon>Helotiales</taxon>
        <taxon>Amorphothecaceae</taxon>
        <taxon>Amorphotheca</taxon>
    </lineage>
</organism>
<proteinExistence type="predicted"/>
<dbReference type="GeneID" id="36576939"/>
<dbReference type="Pfam" id="PF06985">
    <property type="entry name" value="HET"/>
    <property type="match status" value="1"/>
</dbReference>
<sequence length="602" mass="68435">MVHFFSRSRAANPAPTPSSQPAQPTQPFPYRPLDPTVDGTRLVILEPAKGFQDPVRCRLRHVTFGERPKYEALSYMWGDAMVRKSISIDGHPFDTTLNLLDALRCLRHKENERVLWVDAICINQHDDREKSRQIRIMPYIYMRAKVVLAWLGLFRPPLDRRSNLRPVEDWQIFFYPGGRFSDQERGAVLQLLCSAPYWNRLWIIQEISVARNIQICYERHAVDWKNFIQAVSAVRWSNVENNIPMRLKREMEDKYAEGHKLQNLIENHQQALCKEPRDHVYGFVGLASDCVDGFPIDYRKSLFEVWKDTIMFKNSERGGSRHDTMKFGRLVQKVLGGPSIATADEIYQDLTLRKAHPGQGSIRHGMDSHNPYELLIASRLVGCIRSFGPTHHSILSDPKEVARWRASINQYIPRVHVAGAMEESELFLETMKERGNEALKMITSFHRDITWKPSIHIPRTVHNTGEGLISGKKQGVSGNGLRSSSYILKSLPTEQHLFLLELWGGGHDSPGRIGLAPPEARIGDLVLQIHGIERAVLVRNDNGLLRLVGIVVLAENRERARAARRESAKRHLKFGAANFAPGGPSTTNLSLDVAIAYQLLLG</sequence>
<evidence type="ECO:0000313" key="4">
    <source>
        <dbReference type="Proteomes" id="UP000241818"/>
    </source>
</evidence>
<dbReference type="OrthoDB" id="194358at2759"/>
<dbReference type="InterPro" id="IPR010730">
    <property type="entry name" value="HET"/>
</dbReference>
<dbReference type="AlphaFoldDB" id="A0A2T3AUA7"/>
<protein>
    <recommendedName>
        <fullName evidence="2">Heterokaryon incompatibility domain-containing protein</fullName>
    </recommendedName>
</protein>